<dbReference type="GO" id="GO:0009228">
    <property type="term" value="P:thiamine biosynthetic process"/>
    <property type="evidence" value="ECO:0007669"/>
    <property type="project" value="UniProtKB-KW"/>
</dbReference>
<feature type="binding site" evidence="2">
    <location>
        <position position="327"/>
    </location>
    <ligand>
        <name>substrate</name>
    </ligand>
</feature>
<dbReference type="Pfam" id="PF00586">
    <property type="entry name" value="AIRS"/>
    <property type="match status" value="1"/>
</dbReference>
<keyword evidence="2" id="KW-0547">Nucleotide-binding</keyword>
<dbReference type="AlphaFoldDB" id="A0A964T370"/>
<dbReference type="SUPFAM" id="SSF56042">
    <property type="entry name" value="PurM C-terminal domain-like"/>
    <property type="match status" value="1"/>
</dbReference>
<proteinExistence type="inferred from homology"/>
<evidence type="ECO:0000313" key="6">
    <source>
        <dbReference type="Proteomes" id="UP000773614"/>
    </source>
</evidence>
<dbReference type="InterPro" id="IPR036921">
    <property type="entry name" value="PurM-like_N_sf"/>
</dbReference>
<evidence type="ECO:0000256" key="2">
    <source>
        <dbReference type="HAMAP-Rule" id="MF_02128"/>
    </source>
</evidence>
<comment type="pathway">
    <text evidence="2">Cofactor biosynthesis; thiamine diphosphate biosynthesis; thiamine diphosphate from thiamine phosphate: step 1/1.</text>
</comment>
<feature type="domain" description="PurM-like N-terminal" evidence="3">
    <location>
        <begin position="31"/>
        <end position="143"/>
    </location>
</feature>
<sequence length="337" mass="34387">MKGQALALNELDVIDRFLRPLAGEGAFGLFDDAARLTPSPGTELVLTTDMIAAGIHFLPDDPPFTIAQKALRVNISDLAAKGADPVGYLMSLALSPDLDSGWLEAFCLGLAADQAAFGIDLLGGDTISIRQGPVVSITAIGAVPAGGMVHRFGGRPGDVLFVSGAIGAARAGLALLTGERGPWDSIPAGARDGLVARYRVPEPRLGLAEAVRSHASAAMDVSDGLVGDCDKMVASTGCSARLDGDRVPVDAALAGLAEDDRVFAALVSGGDDYEILAAVPPDAVPAFVAAAGEAGIAVSRIGALVEGAGPVTIERNGRILDLRARAYVHGGQGERHV</sequence>
<feature type="binding site" evidence="2">
    <location>
        <position position="32"/>
    </location>
    <ligand>
        <name>Mg(2+)</name>
        <dbReference type="ChEBI" id="CHEBI:18420"/>
        <label>3</label>
    </ligand>
</feature>
<feature type="binding site" evidence="2">
    <location>
        <position position="56"/>
    </location>
    <ligand>
        <name>substrate</name>
    </ligand>
</feature>
<reference evidence="5" key="1">
    <citation type="submission" date="2019-03" db="EMBL/GenBank/DDBJ databases">
        <title>Afifella sp. nov., isolated from activated sludge.</title>
        <authorList>
            <person name="Li Q."/>
            <person name="Liu Y."/>
        </authorList>
    </citation>
    <scope>NUCLEOTIDE SEQUENCE</scope>
    <source>
        <strain evidence="5">L72</strain>
    </source>
</reference>
<protein>
    <recommendedName>
        <fullName evidence="2">Thiamine-monophosphate kinase</fullName>
        <shortName evidence="2">TMP kinase</shortName>
        <shortName evidence="2">Thiamine-phosphate kinase</shortName>
        <ecNumber evidence="2">2.7.4.16</ecNumber>
    </recommendedName>
</protein>
<keyword evidence="2" id="KW-0460">Magnesium</keyword>
<dbReference type="EMBL" id="SPKJ01000005">
    <property type="protein sequence ID" value="MYZ46707.1"/>
    <property type="molecule type" value="Genomic_DNA"/>
</dbReference>
<evidence type="ECO:0000259" key="3">
    <source>
        <dbReference type="Pfam" id="PF00586"/>
    </source>
</evidence>
<feature type="domain" description="PurM-like C-terminal" evidence="4">
    <location>
        <begin position="155"/>
        <end position="309"/>
    </location>
</feature>
<comment type="function">
    <text evidence="2">Catalyzes the ATP-dependent phosphorylation of thiamine-monophosphate (TMP) to form thiamine-pyrophosphate (TPP), the active form of vitamin B1.</text>
</comment>
<feature type="binding site" evidence="2">
    <location>
        <position position="77"/>
    </location>
    <ligand>
        <name>Mg(2+)</name>
        <dbReference type="ChEBI" id="CHEBI:18420"/>
        <label>3</label>
    </ligand>
</feature>
<name>A0A964T370_9HYPH</name>
<dbReference type="Pfam" id="PF02769">
    <property type="entry name" value="AIRS_C"/>
    <property type="match status" value="1"/>
</dbReference>
<keyword evidence="1 2" id="KW-0784">Thiamine biosynthesis</keyword>
<comment type="caution">
    <text evidence="2">Lacks conserved residue(s) required for the propagation of feature annotation.</text>
</comment>
<accession>A0A964T370</accession>
<feature type="binding site" evidence="2">
    <location>
        <begin position="124"/>
        <end position="125"/>
    </location>
    <ligand>
        <name>ATP</name>
        <dbReference type="ChEBI" id="CHEBI:30616"/>
    </ligand>
</feature>
<dbReference type="PANTHER" id="PTHR30270">
    <property type="entry name" value="THIAMINE-MONOPHOSPHATE KINASE"/>
    <property type="match status" value="1"/>
</dbReference>
<feature type="binding site" evidence="2">
    <location>
        <position position="222"/>
    </location>
    <ligand>
        <name>ATP</name>
        <dbReference type="ChEBI" id="CHEBI:30616"/>
    </ligand>
</feature>
<keyword evidence="2 5" id="KW-0808">Transferase</keyword>
<evidence type="ECO:0000256" key="1">
    <source>
        <dbReference type="ARBA" id="ARBA00022977"/>
    </source>
</evidence>
<feature type="binding site" evidence="2">
    <location>
        <position position="32"/>
    </location>
    <ligand>
        <name>Mg(2+)</name>
        <dbReference type="ChEBI" id="CHEBI:18420"/>
        <label>4</label>
    </ligand>
</feature>
<feature type="binding site" evidence="2">
    <location>
        <position position="151"/>
    </location>
    <ligand>
        <name>ATP</name>
        <dbReference type="ChEBI" id="CHEBI:30616"/>
    </ligand>
</feature>
<feature type="binding site" evidence="2">
    <location>
        <position position="125"/>
    </location>
    <ligand>
        <name>Mg(2+)</name>
        <dbReference type="ChEBI" id="CHEBI:18420"/>
        <label>1</label>
    </ligand>
</feature>
<comment type="miscellaneous">
    <text evidence="2">Reaction mechanism of ThiL seems to utilize a direct, inline transfer of the gamma-phosphate of ATP to TMP rather than a phosphorylated enzyme intermediate.</text>
</comment>
<comment type="similarity">
    <text evidence="2">Belongs to the thiamine-monophosphate kinase family.</text>
</comment>
<dbReference type="PIRSF" id="PIRSF005303">
    <property type="entry name" value="Thiam_monoph_kin"/>
    <property type="match status" value="1"/>
</dbReference>
<dbReference type="PANTHER" id="PTHR30270:SF0">
    <property type="entry name" value="THIAMINE-MONOPHOSPHATE KINASE"/>
    <property type="match status" value="1"/>
</dbReference>
<dbReference type="Proteomes" id="UP000773614">
    <property type="component" value="Unassembled WGS sequence"/>
</dbReference>
<evidence type="ECO:0000313" key="5">
    <source>
        <dbReference type="EMBL" id="MYZ46707.1"/>
    </source>
</evidence>
<feature type="binding site" evidence="2">
    <location>
        <position position="48"/>
    </location>
    <ligand>
        <name>Mg(2+)</name>
        <dbReference type="ChEBI" id="CHEBI:18420"/>
        <label>1</label>
    </ligand>
</feature>
<dbReference type="HAMAP" id="MF_02128">
    <property type="entry name" value="TMP_kinase"/>
    <property type="match status" value="1"/>
</dbReference>
<keyword evidence="6" id="KW-1185">Reference proteome</keyword>
<dbReference type="NCBIfam" id="TIGR01379">
    <property type="entry name" value="thiL"/>
    <property type="match status" value="1"/>
</dbReference>
<keyword evidence="2 5" id="KW-0418">Kinase</keyword>
<feature type="binding site" evidence="2">
    <location>
        <position position="47"/>
    </location>
    <ligand>
        <name>Mg(2+)</name>
        <dbReference type="ChEBI" id="CHEBI:18420"/>
        <label>4</label>
    </ligand>
</feature>
<feature type="binding site" evidence="2">
    <location>
        <position position="77"/>
    </location>
    <ligand>
        <name>Mg(2+)</name>
        <dbReference type="ChEBI" id="CHEBI:18420"/>
        <label>4</label>
    </ligand>
</feature>
<dbReference type="Gene3D" id="3.90.650.10">
    <property type="entry name" value="PurM-like C-terminal domain"/>
    <property type="match status" value="1"/>
</dbReference>
<feature type="binding site" evidence="2">
    <location>
        <position position="271"/>
    </location>
    <ligand>
        <name>substrate</name>
    </ligand>
</feature>
<evidence type="ECO:0000259" key="4">
    <source>
        <dbReference type="Pfam" id="PF02769"/>
    </source>
</evidence>
<keyword evidence="2" id="KW-0067">ATP-binding</keyword>
<dbReference type="Gene3D" id="3.30.1330.10">
    <property type="entry name" value="PurM-like, N-terminal domain"/>
    <property type="match status" value="1"/>
</dbReference>
<dbReference type="CDD" id="cd02194">
    <property type="entry name" value="ThiL"/>
    <property type="match status" value="1"/>
</dbReference>
<dbReference type="InterPro" id="IPR016188">
    <property type="entry name" value="PurM-like_N"/>
</dbReference>
<dbReference type="InterPro" id="IPR036676">
    <property type="entry name" value="PurM-like_C_sf"/>
</dbReference>
<organism evidence="5 6">
    <name type="scientific">Propylenella binzhouense</name>
    <dbReference type="NCBI Taxonomy" id="2555902"/>
    <lineage>
        <taxon>Bacteria</taxon>
        <taxon>Pseudomonadati</taxon>
        <taxon>Pseudomonadota</taxon>
        <taxon>Alphaproteobacteria</taxon>
        <taxon>Hyphomicrobiales</taxon>
        <taxon>Propylenellaceae</taxon>
        <taxon>Propylenella</taxon>
    </lineage>
</organism>
<keyword evidence="2" id="KW-0479">Metal-binding</keyword>
<dbReference type="InterPro" id="IPR010918">
    <property type="entry name" value="PurM-like_C_dom"/>
</dbReference>
<gene>
    <name evidence="2 5" type="primary">thiL</name>
    <name evidence="5" type="ORF">E4O86_03105</name>
</gene>
<feature type="binding site" evidence="2">
    <location>
        <position position="77"/>
    </location>
    <ligand>
        <name>Mg(2+)</name>
        <dbReference type="ChEBI" id="CHEBI:18420"/>
        <label>2</label>
    </ligand>
</feature>
<dbReference type="GO" id="GO:0009030">
    <property type="term" value="F:thiamine-phosphate kinase activity"/>
    <property type="evidence" value="ECO:0007669"/>
    <property type="project" value="UniProtKB-UniRule"/>
</dbReference>
<feature type="binding site" evidence="2">
    <location>
        <position position="220"/>
    </location>
    <ligand>
        <name>Mg(2+)</name>
        <dbReference type="ChEBI" id="CHEBI:18420"/>
        <label>3</label>
    </ligand>
</feature>
<dbReference type="SUPFAM" id="SSF55326">
    <property type="entry name" value="PurM N-terminal domain-like"/>
    <property type="match status" value="1"/>
</dbReference>
<comment type="catalytic activity">
    <reaction evidence="2">
        <text>thiamine phosphate + ATP = thiamine diphosphate + ADP</text>
        <dbReference type="Rhea" id="RHEA:15913"/>
        <dbReference type="ChEBI" id="CHEBI:30616"/>
        <dbReference type="ChEBI" id="CHEBI:37575"/>
        <dbReference type="ChEBI" id="CHEBI:58937"/>
        <dbReference type="ChEBI" id="CHEBI:456216"/>
        <dbReference type="EC" id="2.7.4.16"/>
    </reaction>
</comment>
<comment type="caution">
    <text evidence="5">The sequence shown here is derived from an EMBL/GenBank/DDBJ whole genome shotgun (WGS) entry which is preliminary data.</text>
</comment>
<dbReference type="EC" id="2.7.4.16" evidence="2"/>
<feature type="binding site" evidence="2">
    <location>
        <position position="49"/>
    </location>
    <ligand>
        <name>Mg(2+)</name>
        <dbReference type="ChEBI" id="CHEBI:18420"/>
        <label>1</label>
    </ligand>
</feature>
<dbReference type="GO" id="GO:0005524">
    <property type="term" value="F:ATP binding"/>
    <property type="evidence" value="ECO:0007669"/>
    <property type="project" value="UniProtKB-UniRule"/>
</dbReference>
<dbReference type="InterPro" id="IPR006283">
    <property type="entry name" value="ThiL-like"/>
</dbReference>
<feature type="binding site" evidence="2">
    <location>
        <position position="223"/>
    </location>
    <ligand>
        <name>Mg(2+)</name>
        <dbReference type="ChEBI" id="CHEBI:18420"/>
        <label>5</label>
    </ligand>
</feature>
<dbReference type="GO" id="GO:0000287">
    <property type="term" value="F:magnesium ion binding"/>
    <property type="evidence" value="ECO:0007669"/>
    <property type="project" value="UniProtKB-UniRule"/>
</dbReference>
<dbReference type="GO" id="GO:0009229">
    <property type="term" value="P:thiamine diphosphate biosynthetic process"/>
    <property type="evidence" value="ECO:0007669"/>
    <property type="project" value="UniProtKB-UniRule"/>
</dbReference>
<feature type="binding site" evidence="2">
    <location>
        <position position="49"/>
    </location>
    <ligand>
        <name>Mg(2+)</name>
        <dbReference type="ChEBI" id="CHEBI:18420"/>
        <label>2</label>
    </ligand>
</feature>
<dbReference type="OrthoDB" id="9801934at2"/>